<dbReference type="PANTHER" id="PTHR35446:SF2">
    <property type="entry name" value="CARBOXYMUCONOLACTONE DECARBOXYLASE-LIKE DOMAIN-CONTAINING PROTEIN"/>
    <property type="match status" value="1"/>
</dbReference>
<dbReference type="SUPFAM" id="SSF69118">
    <property type="entry name" value="AhpD-like"/>
    <property type="match status" value="1"/>
</dbReference>
<protein>
    <submittedName>
        <fullName evidence="2">Alkylhydroperoxidase</fullName>
    </submittedName>
</protein>
<keyword evidence="2" id="KW-0575">Peroxidase</keyword>
<dbReference type="InterPro" id="IPR010195">
    <property type="entry name" value="Uncharacterised_peroxidase-rel"/>
</dbReference>
<keyword evidence="3" id="KW-1185">Reference proteome</keyword>
<evidence type="ECO:0000313" key="2">
    <source>
        <dbReference type="EMBL" id="PCF95598.1"/>
    </source>
</evidence>
<reference evidence="3" key="1">
    <citation type="submission" date="2017-09" db="EMBL/GenBank/DDBJ databases">
        <authorList>
            <person name="Cho G.-S."/>
            <person name="Oguntoyinbo F.A."/>
            <person name="Cnockaert M."/>
            <person name="Kabisch J."/>
            <person name="Neve H."/>
            <person name="Bockelmann W."/>
            <person name="Wenning M."/>
            <person name="Franz C.M."/>
            <person name="Vandamme P."/>
        </authorList>
    </citation>
    <scope>NUCLEOTIDE SEQUENCE [LARGE SCALE GENOMIC DNA]</scope>
    <source>
        <strain evidence="3">MBT G8648</strain>
    </source>
</reference>
<dbReference type="InterPro" id="IPR003779">
    <property type="entry name" value="CMD-like"/>
</dbReference>
<comment type="caution">
    <text evidence="2">The sequence shown here is derived from an EMBL/GenBank/DDBJ whole genome shotgun (WGS) entry which is preliminary data.</text>
</comment>
<dbReference type="Proteomes" id="UP000218677">
    <property type="component" value="Unassembled WGS sequence"/>
</dbReference>
<keyword evidence="2" id="KW-0560">Oxidoreductase</keyword>
<evidence type="ECO:0000313" key="3">
    <source>
        <dbReference type="Proteomes" id="UP000218677"/>
    </source>
</evidence>
<dbReference type="OrthoDB" id="3667834at2"/>
<dbReference type="Gene3D" id="1.20.1290.10">
    <property type="entry name" value="AhpD-like"/>
    <property type="match status" value="1"/>
</dbReference>
<dbReference type="AlphaFoldDB" id="A0A2A4HJP1"/>
<dbReference type="EMBL" id="NWUX01000008">
    <property type="protein sequence ID" value="PCF95598.1"/>
    <property type="molecule type" value="Genomic_DNA"/>
</dbReference>
<dbReference type="NCBIfam" id="TIGR00778">
    <property type="entry name" value="ahpD_dom"/>
    <property type="match status" value="1"/>
</dbReference>
<evidence type="ECO:0000259" key="1">
    <source>
        <dbReference type="Pfam" id="PF02627"/>
    </source>
</evidence>
<sequence length="192" mass="21656">MSRVIHKFTTRVPTWRPHITPIDFDKATPAQQEALKETPSNTKISDYVLVLAHDPEPLRIRTSLFNGIMYDKGGLSREERELGAVAASVVNRCIYCAAVHAQRYNNLTRDERVMQEIFFNGEKADIDARQRAILKFGMRLSECPPKVTDDDIASLREVGLDDQEILDLTLSTTLFGWANRLMHTLGEPVSGA</sequence>
<dbReference type="InterPro" id="IPR004675">
    <property type="entry name" value="AhpD_core"/>
</dbReference>
<dbReference type="RefSeq" id="WP_096651614.1">
    <property type="nucleotide sequence ID" value="NZ_NWUX01000008.1"/>
</dbReference>
<feature type="domain" description="Carboxymuconolactone decarboxylase-like" evidence="1">
    <location>
        <begin position="55"/>
        <end position="106"/>
    </location>
</feature>
<organism evidence="2 3">
    <name type="scientific">Vreelandella nigrificans</name>
    <dbReference type="NCBI Taxonomy" id="2042704"/>
    <lineage>
        <taxon>Bacteria</taxon>
        <taxon>Pseudomonadati</taxon>
        <taxon>Pseudomonadota</taxon>
        <taxon>Gammaproteobacteria</taxon>
        <taxon>Oceanospirillales</taxon>
        <taxon>Halomonadaceae</taxon>
        <taxon>Vreelandella</taxon>
    </lineage>
</organism>
<dbReference type="Pfam" id="PF02627">
    <property type="entry name" value="CMD"/>
    <property type="match status" value="1"/>
</dbReference>
<dbReference type="InterPro" id="IPR029032">
    <property type="entry name" value="AhpD-like"/>
</dbReference>
<name>A0A2A4HJP1_9GAMM</name>
<proteinExistence type="predicted"/>
<accession>A0A2A4HJP1</accession>
<dbReference type="PANTHER" id="PTHR35446">
    <property type="entry name" value="SI:CH211-175M2.5"/>
    <property type="match status" value="1"/>
</dbReference>
<gene>
    <name evidence="2" type="ORF">CPA45_11135</name>
</gene>
<dbReference type="NCBIfam" id="TIGR01926">
    <property type="entry name" value="peroxid_rel"/>
    <property type="match status" value="1"/>
</dbReference>
<dbReference type="GO" id="GO:0051920">
    <property type="term" value="F:peroxiredoxin activity"/>
    <property type="evidence" value="ECO:0007669"/>
    <property type="project" value="InterPro"/>
</dbReference>